<evidence type="ECO:0000256" key="17">
    <source>
        <dbReference type="SAM" id="Phobius"/>
    </source>
</evidence>
<dbReference type="RefSeq" id="XP_022086051.1">
    <property type="nucleotide sequence ID" value="XM_022230359.1"/>
</dbReference>
<keyword evidence="13" id="KW-0443">Lipid metabolism</keyword>
<sequence length="273" mass="30648">MMEVLSHLGAAVGDMLGWIGEYERGILGSIAVLMVLLGTYTTLENKTPESPRYLSSGVRSTNSPLMSNKLASLLTYPSAFIIPCFCMYVSRNATHINMILATLMVIHYLQRTFIFGLLLNGTSKIPVHVFRMSATFCALNGYMIGRYQTEYAVYDADWLTDPRFVIGVALFFIGMAINIHSDHILRNLRKPGETGYKIPRGGLFEYVSGANYFGEIVEWTGFALACWTLHTAAFAFFTAGYIGVIKAFAHHRWYLAKFEDYPKSRKAVIPFLI</sequence>
<comment type="catalytic activity">
    <reaction evidence="16">
        <text>17beta-hydroxy-5alpha-androstan-3-one + NADP(+) = testosterone + NADPH + H(+)</text>
        <dbReference type="Rhea" id="RHEA:50820"/>
        <dbReference type="ChEBI" id="CHEBI:15378"/>
        <dbReference type="ChEBI" id="CHEBI:16330"/>
        <dbReference type="ChEBI" id="CHEBI:17347"/>
        <dbReference type="ChEBI" id="CHEBI:57783"/>
        <dbReference type="ChEBI" id="CHEBI:58349"/>
        <dbReference type="EC" id="1.3.1.22"/>
    </reaction>
    <physiologicalReaction direction="right-to-left" evidence="16">
        <dbReference type="Rhea" id="RHEA:50822"/>
    </physiologicalReaction>
</comment>
<proteinExistence type="inferred from homology"/>
<feature type="transmembrane region" description="Helical" evidence="17">
    <location>
        <begin position="25"/>
        <end position="43"/>
    </location>
</feature>
<evidence type="ECO:0000256" key="3">
    <source>
        <dbReference type="ARBA" id="ARBA00007742"/>
    </source>
</evidence>
<evidence type="ECO:0000256" key="12">
    <source>
        <dbReference type="ARBA" id="ARBA00023002"/>
    </source>
</evidence>
<dbReference type="KEGG" id="aplc:110976787"/>
<protein>
    <recommendedName>
        <fullName evidence="4">3-oxo-5alpha-steroid 4-dehydrogenase (NADP(+))</fullName>
        <ecNumber evidence="4">1.3.1.22</ecNumber>
    </recommendedName>
</protein>
<evidence type="ECO:0000256" key="8">
    <source>
        <dbReference type="ARBA" id="ARBA00022848"/>
    </source>
</evidence>
<dbReference type="OMA" id="IASNFHF"/>
<evidence type="ECO:0000256" key="16">
    <source>
        <dbReference type="ARBA" id="ARBA00049397"/>
    </source>
</evidence>
<feature type="transmembrane region" description="Helical" evidence="17">
    <location>
        <begin position="125"/>
        <end position="144"/>
    </location>
</feature>
<evidence type="ECO:0000256" key="5">
    <source>
        <dbReference type="ARBA" id="ARBA00022692"/>
    </source>
</evidence>
<keyword evidence="14 17" id="KW-0472">Membrane</keyword>
<dbReference type="PANTHER" id="PTHR10556">
    <property type="entry name" value="3-OXO-5-ALPHA-STEROID 4-DEHYDROGENASE"/>
    <property type="match status" value="1"/>
</dbReference>
<evidence type="ECO:0000256" key="9">
    <source>
        <dbReference type="ARBA" id="ARBA00022857"/>
    </source>
</evidence>
<dbReference type="GeneID" id="110976787"/>
<keyword evidence="11 17" id="KW-1133">Transmembrane helix</keyword>
<dbReference type="Proteomes" id="UP000694845">
    <property type="component" value="Unplaced"/>
</dbReference>
<dbReference type="OrthoDB" id="5788137at2759"/>
<keyword evidence="10" id="KW-0726">Sexual differentiation</keyword>
<comment type="subcellular location">
    <subcellularLocation>
        <location evidence="2">Endoplasmic reticulum membrane</location>
        <topology evidence="2">Multi-pass membrane protein</topology>
    </subcellularLocation>
    <subcellularLocation>
        <location evidence="1">Microsome membrane</location>
        <topology evidence="1">Multi-pass membrane protein</topology>
    </subcellularLocation>
</comment>
<keyword evidence="5 17" id="KW-0812">Transmembrane</keyword>
<dbReference type="RefSeq" id="XP_022086052.1">
    <property type="nucleotide sequence ID" value="XM_022230360.1"/>
</dbReference>
<keyword evidence="9" id="KW-0521">NADP</keyword>
<evidence type="ECO:0000256" key="14">
    <source>
        <dbReference type="ARBA" id="ARBA00023136"/>
    </source>
</evidence>
<dbReference type="GO" id="GO:0005789">
    <property type="term" value="C:endoplasmic reticulum membrane"/>
    <property type="evidence" value="ECO:0007669"/>
    <property type="project" value="UniProtKB-SubCell"/>
</dbReference>
<comment type="catalytic activity">
    <reaction evidence="15">
        <text>5alpha-pregnane-3,20-dione + NADP(+) = progesterone + NADPH + H(+)</text>
        <dbReference type="Rhea" id="RHEA:21952"/>
        <dbReference type="ChEBI" id="CHEBI:15378"/>
        <dbReference type="ChEBI" id="CHEBI:17026"/>
        <dbReference type="ChEBI" id="CHEBI:28952"/>
        <dbReference type="ChEBI" id="CHEBI:57783"/>
        <dbReference type="ChEBI" id="CHEBI:58349"/>
        <dbReference type="EC" id="1.3.1.22"/>
    </reaction>
    <physiologicalReaction direction="right-to-left" evidence="15">
        <dbReference type="Rhea" id="RHEA:21954"/>
    </physiologicalReaction>
</comment>
<evidence type="ECO:0000256" key="11">
    <source>
        <dbReference type="ARBA" id="ARBA00022989"/>
    </source>
</evidence>
<accession>A0A8B7Y291</accession>
<name>A0A8B7Y291_ACAPL</name>
<dbReference type="GO" id="GO:0030154">
    <property type="term" value="P:cell differentiation"/>
    <property type="evidence" value="ECO:0007669"/>
    <property type="project" value="UniProtKB-KW"/>
</dbReference>
<dbReference type="AlphaFoldDB" id="A0A8B7Y291"/>
<evidence type="ECO:0000313" key="20">
    <source>
        <dbReference type="RefSeq" id="XP_022086051.1"/>
    </source>
</evidence>
<evidence type="ECO:0000256" key="15">
    <source>
        <dbReference type="ARBA" id="ARBA00048292"/>
    </source>
</evidence>
<dbReference type="Gene3D" id="1.20.120.1630">
    <property type="match status" value="1"/>
</dbReference>
<evidence type="ECO:0000256" key="10">
    <source>
        <dbReference type="ARBA" id="ARBA00022928"/>
    </source>
</evidence>
<keyword evidence="12" id="KW-0560">Oxidoreductase</keyword>
<dbReference type="InterPro" id="IPR001104">
    <property type="entry name" value="3-oxo-5_a-steroid_4-DH_C"/>
</dbReference>
<feature type="transmembrane region" description="Helical" evidence="17">
    <location>
        <begin position="164"/>
        <end position="181"/>
    </location>
</feature>
<keyword evidence="8" id="KW-0492">Microsome</keyword>
<dbReference type="GO" id="GO:0006702">
    <property type="term" value="P:androgen biosynthetic process"/>
    <property type="evidence" value="ECO:0007669"/>
    <property type="project" value="UniProtKB-ARBA"/>
</dbReference>
<keyword evidence="19" id="KW-1185">Reference proteome</keyword>
<feature type="domain" description="3-oxo-5-alpha-steroid 4-dehydrogenase C-terminal" evidence="18">
    <location>
        <begin position="124"/>
        <end position="272"/>
    </location>
</feature>
<evidence type="ECO:0000313" key="21">
    <source>
        <dbReference type="RefSeq" id="XP_022086052.1"/>
    </source>
</evidence>
<dbReference type="PROSITE" id="PS50244">
    <property type="entry name" value="S5A_REDUCTASE"/>
    <property type="match status" value="1"/>
</dbReference>
<keyword evidence="7" id="KW-0256">Endoplasmic reticulum</keyword>
<dbReference type="GO" id="GO:0007548">
    <property type="term" value="P:sex differentiation"/>
    <property type="evidence" value="ECO:0007669"/>
    <property type="project" value="UniProtKB-KW"/>
</dbReference>
<dbReference type="GO" id="GO:0047751">
    <property type="term" value="F:3-oxo-5-alpha-steroid 4-dehydrogenase (NADP+) activity"/>
    <property type="evidence" value="ECO:0007669"/>
    <property type="project" value="UniProtKB-EC"/>
</dbReference>
<feature type="transmembrane region" description="Helical" evidence="17">
    <location>
        <begin position="96"/>
        <end position="118"/>
    </location>
</feature>
<dbReference type="PANTHER" id="PTHR10556:SF57">
    <property type="entry name" value="3-OXO-5-ALPHA-STEROID 4-DEHYDROGENASE 1"/>
    <property type="match status" value="1"/>
</dbReference>
<reference evidence="20 21" key="1">
    <citation type="submission" date="2025-04" db="UniProtKB">
        <authorList>
            <consortium name="RefSeq"/>
        </authorList>
    </citation>
    <scope>IDENTIFICATION</scope>
</reference>
<evidence type="ECO:0000256" key="4">
    <source>
        <dbReference type="ARBA" id="ARBA00012049"/>
    </source>
</evidence>
<evidence type="ECO:0000259" key="18">
    <source>
        <dbReference type="Pfam" id="PF02544"/>
    </source>
</evidence>
<evidence type="ECO:0000256" key="2">
    <source>
        <dbReference type="ARBA" id="ARBA00004477"/>
    </source>
</evidence>
<evidence type="ECO:0000256" key="6">
    <source>
        <dbReference type="ARBA" id="ARBA00022782"/>
    </source>
</evidence>
<feature type="transmembrane region" description="Helical" evidence="17">
    <location>
        <begin position="70"/>
        <end position="90"/>
    </location>
</feature>
<evidence type="ECO:0000313" key="19">
    <source>
        <dbReference type="Proteomes" id="UP000694845"/>
    </source>
</evidence>
<dbReference type="FunFam" id="1.20.120.1630:FF:000002">
    <property type="entry name" value="Steroid 5 alpha-reductase 1"/>
    <property type="match status" value="1"/>
</dbReference>
<evidence type="ECO:0000256" key="13">
    <source>
        <dbReference type="ARBA" id="ARBA00023098"/>
    </source>
</evidence>
<organism evidence="19 20">
    <name type="scientific">Acanthaster planci</name>
    <name type="common">Crown-of-thorns starfish</name>
    <dbReference type="NCBI Taxonomy" id="133434"/>
    <lineage>
        <taxon>Eukaryota</taxon>
        <taxon>Metazoa</taxon>
        <taxon>Echinodermata</taxon>
        <taxon>Eleutherozoa</taxon>
        <taxon>Asterozoa</taxon>
        <taxon>Asteroidea</taxon>
        <taxon>Valvatacea</taxon>
        <taxon>Valvatida</taxon>
        <taxon>Acanthasteridae</taxon>
        <taxon>Acanthaster</taxon>
    </lineage>
</organism>
<evidence type="ECO:0000256" key="1">
    <source>
        <dbReference type="ARBA" id="ARBA00004154"/>
    </source>
</evidence>
<dbReference type="EC" id="1.3.1.22" evidence="4"/>
<gene>
    <name evidence="20 21" type="primary">LOC110976787</name>
</gene>
<dbReference type="InterPro" id="IPR039357">
    <property type="entry name" value="SRD5A/TECR"/>
</dbReference>
<keyword evidence="6" id="KW-0221">Differentiation</keyword>
<comment type="similarity">
    <text evidence="3">Belongs to the steroid 5-alpha reductase family.</text>
</comment>
<dbReference type="Pfam" id="PF02544">
    <property type="entry name" value="Steroid_dh"/>
    <property type="match status" value="1"/>
</dbReference>
<evidence type="ECO:0000256" key="7">
    <source>
        <dbReference type="ARBA" id="ARBA00022824"/>
    </source>
</evidence>